<organism evidence="2 3">
    <name type="scientific">Acetobacterium tundrae</name>
    <dbReference type="NCBI Taxonomy" id="132932"/>
    <lineage>
        <taxon>Bacteria</taxon>
        <taxon>Bacillati</taxon>
        <taxon>Bacillota</taxon>
        <taxon>Clostridia</taxon>
        <taxon>Eubacteriales</taxon>
        <taxon>Eubacteriaceae</taxon>
        <taxon>Acetobacterium</taxon>
    </lineage>
</organism>
<feature type="transmembrane region" description="Helical" evidence="1">
    <location>
        <begin position="20"/>
        <end position="38"/>
    </location>
</feature>
<feature type="transmembrane region" description="Helical" evidence="1">
    <location>
        <begin position="95"/>
        <end position="117"/>
    </location>
</feature>
<gene>
    <name evidence="2" type="ORF">GH807_05885</name>
</gene>
<evidence type="ECO:0000313" key="2">
    <source>
        <dbReference type="EMBL" id="MBC3796582.1"/>
    </source>
</evidence>
<dbReference type="Proteomes" id="UP000653358">
    <property type="component" value="Unassembled WGS sequence"/>
</dbReference>
<keyword evidence="1" id="KW-0812">Transmembrane</keyword>
<feature type="transmembrane region" description="Helical" evidence="1">
    <location>
        <begin position="148"/>
        <end position="171"/>
    </location>
</feature>
<feature type="transmembrane region" description="Helical" evidence="1">
    <location>
        <begin position="44"/>
        <end position="64"/>
    </location>
</feature>
<evidence type="ECO:0008006" key="4">
    <source>
        <dbReference type="Google" id="ProtNLM"/>
    </source>
</evidence>
<keyword evidence="1" id="KW-0472">Membrane</keyword>
<keyword evidence="3" id="KW-1185">Reference proteome</keyword>
<accession>A0ABR6WJG2</accession>
<reference evidence="2 3" key="1">
    <citation type="journal article" date="2020" name="mSystems">
        <title>Defining Genomic and Predicted Metabolic Features of the Acetobacterium Genus.</title>
        <authorList>
            <person name="Ross D.E."/>
            <person name="Marshall C.W."/>
            <person name="Gulliver D."/>
            <person name="May H.D."/>
            <person name="Norman R.S."/>
        </authorList>
    </citation>
    <scope>NUCLEOTIDE SEQUENCE [LARGE SCALE GENOMIC DNA]</scope>
    <source>
        <strain evidence="2 3">DSM 9173</strain>
    </source>
</reference>
<evidence type="ECO:0000313" key="3">
    <source>
        <dbReference type="Proteomes" id="UP000653358"/>
    </source>
</evidence>
<dbReference type="EMBL" id="WJBB01000005">
    <property type="protein sequence ID" value="MBC3796582.1"/>
    <property type="molecule type" value="Genomic_DNA"/>
</dbReference>
<protein>
    <recommendedName>
        <fullName evidence="4">Intracellular septation protein A</fullName>
    </recommendedName>
</protein>
<dbReference type="NCBIfam" id="NF041646">
    <property type="entry name" value="VC0807_fam"/>
    <property type="match status" value="1"/>
</dbReference>
<sequence>MNETSGNHLNEKQSVLKNIFNRDFVVSAIIPIIIFAAFDNFKMTLLGIILSGVWCLGVVLINYIIERKINALAVIAGAFSAIGLIGTVISRDPTFYLVAPIVQDFLGAFVFFGSLFFERSLIQIIVEQSYLKNVPEAFKQTSRYKSAWRILTCVWGIMNISQAVVRIALLASVSMSSYYAISMVYGSIATPILLVVSMTFPKWYWNRGKTTNSLSKKLAVENKD</sequence>
<name>A0ABR6WJG2_9FIRM</name>
<evidence type="ECO:0000256" key="1">
    <source>
        <dbReference type="SAM" id="Phobius"/>
    </source>
</evidence>
<dbReference type="RefSeq" id="WP_148602350.1">
    <property type="nucleotide sequence ID" value="NZ_RXYB01000002.1"/>
</dbReference>
<proteinExistence type="predicted"/>
<feature type="transmembrane region" description="Helical" evidence="1">
    <location>
        <begin position="177"/>
        <end position="200"/>
    </location>
</feature>
<keyword evidence="1" id="KW-1133">Transmembrane helix</keyword>
<comment type="caution">
    <text evidence="2">The sequence shown here is derived from an EMBL/GenBank/DDBJ whole genome shotgun (WGS) entry which is preliminary data.</text>
</comment>
<feature type="transmembrane region" description="Helical" evidence="1">
    <location>
        <begin position="71"/>
        <end position="89"/>
    </location>
</feature>